<dbReference type="RefSeq" id="WP_028310482.1">
    <property type="nucleotide sequence ID" value="NZ_AXWS01000007.1"/>
</dbReference>
<keyword evidence="1" id="KW-1185">Reference proteome</keyword>
<organism evidence="1 2">
    <name type="scientific">Derxia gummosa DSM 723</name>
    <dbReference type="NCBI Taxonomy" id="1121388"/>
    <lineage>
        <taxon>Bacteria</taxon>
        <taxon>Pseudomonadati</taxon>
        <taxon>Pseudomonadota</taxon>
        <taxon>Betaproteobacteria</taxon>
        <taxon>Burkholderiales</taxon>
        <taxon>Alcaligenaceae</taxon>
        <taxon>Derxia</taxon>
    </lineage>
</organism>
<dbReference type="OrthoDB" id="4380123at2"/>
<protein>
    <submittedName>
        <fullName evidence="2">NRDE family protein</fullName>
    </submittedName>
</protein>
<accession>A0A8B6X1V7</accession>
<proteinExistence type="predicted"/>
<name>A0A8B6X1V7_9BURK</name>
<dbReference type="PANTHER" id="PTHR17985:SF8">
    <property type="entry name" value="TRANSPORT AND GOLGI ORGANIZATION PROTEIN 2 HOMOLOG"/>
    <property type="match status" value="1"/>
</dbReference>
<dbReference type="InterPro" id="IPR008551">
    <property type="entry name" value="TANGO2"/>
</dbReference>
<dbReference type="Pfam" id="PF05742">
    <property type="entry name" value="TANGO2"/>
    <property type="match status" value="1"/>
</dbReference>
<evidence type="ECO:0000313" key="1">
    <source>
        <dbReference type="Proteomes" id="UP000675920"/>
    </source>
</evidence>
<dbReference type="AlphaFoldDB" id="A0A8B6X1V7"/>
<reference evidence="2" key="1">
    <citation type="journal article" date="2006" name="Nature">
        <title>Functional genomics reveals genes involved in protein secretion and Golgi organization.</title>
        <authorList>
            <person name="Bard F."/>
            <person name="Casano L."/>
            <person name="Mallabiabarrena A."/>
            <person name="Wallace E."/>
            <person name="Saito K."/>
            <person name="Kitayama H."/>
            <person name="Guizzunti G."/>
            <person name="Hu Y."/>
            <person name="Wendler F."/>
            <person name="Dasgupta R."/>
            <person name="Perrimon N."/>
            <person name="Malhotra V."/>
        </authorList>
    </citation>
    <scope>NUCLEOTIDE SEQUENCE</scope>
</reference>
<evidence type="ECO:0000313" key="2">
    <source>
        <dbReference type="RefSeq" id="WP_028310482.1"/>
    </source>
</evidence>
<dbReference type="Proteomes" id="UP000675920">
    <property type="component" value="Unplaced"/>
</dbReference>
<reference evidence="2" key="2">
    <citation type="submission" date="2025-08" db="UniProtKB">
        <authorList>
            <consortium name="RefSeq"/>
        </authorList>
    </citation>
    <scope>IDENTIFICATION</scope>
</reference>
<sequence length="295" mass="32283">MSIIAIAWRAHPEFPFVMIMNRDEVHDRPTSPADWHEADGLRWVGGQDEVAGGTWFAATAAGRYAAVTSWRGNAESTPAASSRGKLPLNFLASDAEPVQHARGFMRAKPDCGPFNLIVGTARDVFYAGSRSKLPLALTPGIHTISNGLLDEQWPKNEWLDNAFGAYMRDSGGYRMLLDRFTSMKFAVQERELGLNVVANANAEELADGCFALLGDTTTYSQRLPDTGVGPEEEERLSALFVLGEKHGTRSSSVLVLSREGDSWFEERRFDPTGAETGRSVHKFELPAGVFSGGED</sequence>
<dbReference type="PANTHER" id="PTHR17985">
    <property type="entry name" value="SER/THR-RICH PROTEIN T10 IN DGCR REGION"/>
    <property type="match status" value="1"/>
</dbReference>